<dbReference type="PANTHER" id="PTHR47237">
    <property type="entry name" value="SLL0310 PROTEIN"/>
    <property type="match status" value="1"/>
</dbReference>
<evidence type="ECO:0000313" key="4">
    <source>
        <dbReference type="Proteomes" id="UP001432027"/>
    </source>
</evidence>
<comment type="caution">
    <text evidence="3">The sequence shown here is derived from an EMBL/GenBank/DDBJ whole genome shotgun (WGS) entry which is preliminary data.</text>
</comment>
<sequence length="311" mass="34935">MAPLPTYELVDEGNRMLWAGWAKLVRDNDWSSDDCTVIDLLPSLPSTRAVFAQDSRDGSFLGCVVWNEYDEMAFIGYYIVHPSMVGKGLGPKMWKRAFARIPKHVNVGLRAVPSMTAKYSARDTPYFVSHLTNYELSVAEAREMCAKLEPSQHSLLNVEKTTDDQWEELLDYDKEVTKRDRSELLDLFFDHDSVNGVCLINNEQRIVGYAAVSSTGYLEENKFKLGPVFASSINDALSMIAPLIDHCESITTDAKILVKTLSGTVGERALSALIDKEPEHEGTTLFKRPFRNTIDTEMCYIAHNHGGHFDA</sequence>
<evidence type="ECO:0000259" key="1">
    <source>
        <dbReference type="Pfam" id="PF00583"/>
    </source>
</evidence>
<dbReference type="PANTHER" id="PTHR47237:SF1">
    <property type="entry name" value="SLL0310 PROTEIN"/>
    <property type="match status" value="1"/>
</dbReference>
<dbReference type="Gene3D" id="3.40.630.90">
    <property type="match status" value="1"/>
</dbReference>
<accession>A0AAV5TK83</accession>
<dbReference type="EMBL" id="BTSX01000004">
    <property type="protein sequence ID" value="GMS94711.1"/>
    <property type="molecule type" value="Genomic_DNA"/>
</dbReference>
<dbReference type="InterPro" id="IPR000182">
    <property type="entry name" value="GNAT_dom"/>
</dbReference>
<dbReference type="Proteomes" id="UP001432027">
    <property type="component" value="Unassembled WGS sequence"/>
</dbReference>
<dbReference type="InterPro" id="IPR016181">
    <property type="entry name" value="Acyl_CoA_acyltransferase"/>
</dbReference>
<feature type="domain" description="N-acetyltransferase" evidence="1">
    <location>
        <begin position="50"/>
        <end position="104"/>
    </location>
</feature>
<dbReference type="InterPro" id="IPR041496">
    <property type="entry name" value="YitH/HolE_GNAT"/>
</dbReference>
<organism evidence="3 4">
    <name type="scientific">Pristionchus entomophagus</name>
    <dbReference type="NCBI Taxonomy" id="358040"/>
    <lineage>
        <taxon>Eukaryota</taxon>
        <taxon>Metazoa</taxon>
        <taxon>Ecdysozoa</taxon>
        <taxon>Nematoda</taxon>
        <taxon>Chromadorea</taxon>
        <taxon>Rhabditida</taxon>
        <taxon>Rhabditina</taxon>
        <taxon>Diplogasteromorpha</taxon>
        <taxon>Diplogasteroidea</taxon>
        <taxon>Neodiplogasteridae</taxon>
        <taxon>Pristionchus</taxon>
    </lineage>
</organism>
<dbReference type="InterPro" id="IPR052729">
    <property type="entry name" value="Acyl/Acetyltrans_Enzymes"/>
</dbReference>
<reference evidence="3" key="1">
    <citation type="submission" date="2023-10" db="EMBL/GenBank/DDBJ databases">
        <title>Genome assembly of Pristionchus species.</title>
        <authorList>
            <person name="Yoshida K."/>
            <person name="Sommer R.J."/>
        </authorList>
    </citation>
    <scope>NUCLEOTIDE SEQUENCE</scope>
    <source>
        <strain evidence="3">RS0144</strain>
    </source>
</reference>
<dbReference type="AlphaFoldDB" id="A0AAV5TK83"/>
<dbReference type="GO" id="GO:0016747">
    <property type="term" value="F:acyltransferase activity, transferring groups other than amino-acyl groups"/>
    <property type="evidence" value="ECO:0007669"/>
    <property type="project" value="InterPro"/>
</dbReference>
<dbReference type="Pfam" id="PF18014">
    <property type="entry name" value="Acetyltransf_18"/>
    <property type="match status" value="1"/>
</dbReference>
<keyword evidence="4" id="KW-1185">Reference proteome</keyword>
<dbReference type="Pfam" id="PF00583">
    <property type="entry name" value="Acetyltransf_1"/>
    <property type="match status" value="1"/>
</dbReference>
<evidence type="ECO:0008006" key="5">
    <source>
        <dbReference type="Google" id="ProtNLM"/>
    </source>
</evidence>
<feature type="domain" description="YitH/HolE acetyltransferase (GNAT)" evidence="2">
    <location>
        <begin position="170"/>
        <end position="248"/>
    </location>
</feature>
<protein>
    <recommendedName>
        <fullName evidence="5">N-acetyltransferase domain-containing protein</fullName>
    </recommendedName>
</protein>
<dbReference type="SUPFAM" id="SSF55729">
    <property type="entry name" value="Acyl-CoA N-acyltransferases (Nat)"/>
    <property type="match status" value="1"/>
</dbReference>
<proteinExistence type="predicted"/>
<gene>
    <name evidence="3" type="ORF">PENTCL1PPCAC_16886</name>
</gene>
<evidence type="ECO:0000313" key="3">
    <source>
        <dbReference type="EMBL" id="GMS94711.1"/>
    </source>
</evidence>
<name>A0AAV5TK83_9BILA</name>
<evidence type="ECO:0000259" key="2">
    <source>
        <dbReference type="Pfam" id="PF18014"/>
    </source>
</evidence>